<dbReference type="GO" id="GO:0004523">
    <property type="term" value="F:RNA-DNA hybrid ribonuclease activity"/>
    <property type="evidence" value="ECO:0007669"/>
    <property type="project" value="UniProtKB-UniRule"/>
</dbReference>
<evidence type="ECO:0000256" key="12">
    <source>
        <dbReference type="ARBA" id="ARBA00022801"/>
    </source>
</evidence>
<evidence type="ECO:0000256" key="3">
    <source>
        <dbReference type="ARBA" id="ARBA00004065"/>
    </source>
</evidence>
<evidence type="ECO:0000256" key="7">
    <source>
        <dbReference type="ARBA" id="ARBA00019179"/>
    </source>
</evidence>
<dbReference type="EMBL" id="PEUV01000027">
    <property type="protein sequence ID" value="PIV12686.1"/>
    <property type="molecule type" value="Genomic_DNA"/>
</dbReference>
<dbReference type="GO" id="GO:0043137">
    <property type="term" value="P:DNA replication, removal of RNA primer"/>
    <property type="evidence" value="ECO:0007669"/>
    <property type="project" value="TreeGrafter"/>
</dbReference>
<dbReference type="PROSITE" id="PS51975">
    <property type="entry name" value="RNASE_H_2"/>
    <property type="match status" value="1"/>
</dbReference>
<dbReference type="Proteomes" id="UP000230324">
    <property type="component" value="Unassembled WGS sequence"/>
</dbReference>
<dbReference type="Pfam" id="PF01351">
    <property type="entry name" value="RNase_HII"/>
    <property type="match status" value="1"/>
</dbReference>
<comment type="cofactor">
    <cofactor evidence="2">
        <name>Mg(2+)</name>
        <dbReference type="ChEBI" id="CHEBI:18420"/>
    </cofactor>
</comment>
<feature type="binding site" evidence="14 15">
    <location>
        <position position="25"/>
    </location>
    <ligand>
        <name>a divalent metal cation</name>
        <dbReference type="ChEBI" id="CHEBI:60240"/>
    </ligand>
</feature>
<keyword evidence="10 14" id="KW-0479">Metal-binding</keyword>
<comment type="similarity">
    <text evidence="5 14 16">Belongs to the RNase HII family.</text>
</comment>
<evidence type="ECO:0000256" key="8">
    <source>
        <dbReference type="ARBA" id="ARBA00022490"/>
    </source>
</evidence>
<dbReference type="InterPro" id="IPR024567">
    <property type="entry name" value="RNase_HII/HIII_dom"/>
</dbReference>
<keyword evidence="8 14" id="KW-0963">Cytoplasm</keyword>
<feature type="binding site" evidence="14 15">
    <location>
        <position position="24"/>
    </location>
    <ligand>
        <name>a divalent metal cation</name>
        <dbReference type="ChEBI" id="CHEBI:60240"/>
    </ligand>
</feature>
<accession>A0A2M7BYD9</accession>
<dbReference type="GO" id="GO:0005737">
    <property type="term" value="C:cytoplasm"/>
    <property type="evidence" value="ECO:0007669"/>
    <property type="project" value="UniProtKB-SubCell"/>
</dbReference>
<gene>
    <name evidence="14" type="primary">rnhB</name>
    <name evidence="18" type="ORF">COS47_01290</name>
</gene>
<dbReference type="GO" id="GO:0003723">
    <property type="term" value="F:RNA binding"/>
    <property type="evidence" value="ECO:0007669"/>
    <property type="project" value="UniProtKB-UniRule"/>
</dbReference>
<dbReference type="InterPro" id="IPR001352">
    <property type="entry name" value="RNase_HII/HIII"/>
</dbReference>
<keyword evidence="9 14" id="KW-0540">Nuclease</keyword>
<feature type="binding site" evidence="14 15">
    <location>
        <position position="123"/>
    </location>
    <ligand>
        <name>a divalent metal cation</name>
        <dbReference type="ChEBI" id="CHEBI:60240"/>
    </ligand>
</feature>
<dbReference type="EC" id="3.1.26.4" evidence="6 14"/>
<dbReference type="CDD" id="cd07182">
    <property type="entry name" value="RNase_HII_bacteria_HII_like"/>
    <property type="match status" value="1"/>
</dbReference>
<protein>
    <recommendedName>
        <fullName evidence="7 14">Ribonuclease HII</fullName>
        <shortName evidence="14">RNase HII</shortName>
        <ecNumber evidence="6 14">3.1.26.4</ecNumber>
    </recommendedName>
</protein>
<keyword evidence="12 14" id="KW-0378">Hydrolase</keyword>
<comment type="function">
    <text evidence="3 14 16">Endonuclease that specifically degrades the RNA of RNA-DNA hybrids.</text>
</comment>
<dbReference type="HAMAP" id="MF_00052_B">
    <property type="entry name" value="RNase_HII_B"/>
    <property type="match status" value="1"/>
</dbReference>
<evidence type="ECO:0000256" key="10">
    <source>
        <dbReference type="ARBA" id="ARBA00022723"/>
    </source>
</evidence>
<dbReference type="PANTHER" id="PTHR10954:SF18">
    <property type="entry name" value="RIBONUCLEASE HII"/>
    <property type="match status" value="1"/>
</dbReference>
<sequence>MKYPNLREEKKLWRKGYKKVVGLDEAGRGCLSGPVVAAVVLVKVNIKNHLSKKFKEIKDSKKLSPKKREEFYKMIMNHPQIERGIGKVGPRVIDKINILEATKLAMKRAVNNMKLKPDFLILDGKMKLNIEIPQKSIVKADEKVFSCSAASIVAKVWRDKIMEKYHKKFPQYGFDKHKGYPTKFHKKMLKKYRPCKIHRKSFRPVKYYDR</sequence>
<comment type="subcellular location">
    <subcellularLocation>
        <location evidence="4 14">Cytoplasm</location>
    </subcellularLocation>
</comment>
<feature type="domain" description="RNase H type-2" evidence="17">
    <location>
        <begin position="18"/>
        <end position="210"/>
    </location>
</feature>
<dbReference type="GO" id="GO:0006298">
    <property type="term" value="P:mismatch repair"/>
    <property type="evidence" value="ECO:0007669"/>
    <property type="project" value="TreeGrafter"/>
</dbReference>
<dbReference type="Gene3D" id="3.30.420.10">
    <property type="entry name" value="Ribonuclease H-like superfamily/Ribonuclease H"/>
    <property type="match status" value="1"/>
</dbReference>
<evidence type="ECO:0000256" key="5">
    <source>
        <dbReference type="ARBA" id="ARBA00007383"/>
    </source>
</evidence>
<dbReference type="GO" id="GO:0032299">
    <property type="term" value="C:ribonuclease H2 complex"/>
    <property type="evidence" value="ECO:0007669"/>
    <property type="project" value="TreeGrafter"/>
</dbReference>
<evidence type="ECO:0000256" key="1">
    <source>
        <dbReference type="ARBA" id="ARBA00000077"/>
    </source>
</evidence>
<name>A0A2M7BYD9_9BACT</name>
<proteinExistence type="inferred from homology"/>
<evidence type="ECO:0000313" key="19">
    <source>
        <dbReference type="Proteomes" id="UP000230324"/>
    </source>
</evidence>
<evidence type="ECO:0000313" key="18">
    <source>
        <dbReference type="EMBL" id="PIV12686.1"/>
    </source>
</evidence>
<evidence type="ECO:0000256" key="9">
    <source>
        <dbReference type="ARBA" id="ARBA00022722"/>
    </source>
</evidence>
<dbReference type="AlphaFoldDB" id="A0A2M7BYD9"/>
<evidence type="ECO:0000256" key="4">
    <source>
        <dbReference type="ARBA" id="ARBA00004496"/>
    </source>
</evidence>
<comment type="cofactor">
    <cofactor evidence="14 15">
        <name>Mn(2+)</name>
        <dbReference type="ChEBI" id="CHEBI:29035"/>
    </cofactor>
    <cofactor evidence="14 15">
        <name>Mg(2+)</name>
        <dbReference type="ChEBI" id="CHEBI:18420"/>
    </cofactor>
    <text evidence="14 15">Manganese or magnesium. Binds 1 divalent metal ion per monomer in the absence of substrate. May bind a second metal ion after substrate binding.</text>
</comment>
<evidence type="ECO:0000256" key="14">
    <source>
        <dbReference type="HAMAP-Rule" id="MF_00052"/>
    </source>
</evidence>
<keyword evidence="11 14" id="KW-0255">Endonuclease</keyword>
<dbReference type="InterPro" id="IPR036397">
    <property type="entry name" value="RNaseH_sf"/>
</dbReference>
<keyword evidence="13 14" id="KW-0464">Manganese</keyword>
<comment type="catalytic activity">
    <reaction evidence="1 14 15 16">
        <text>Endonucleolytic cleavage to 5'-phosphomonoester.</text>
        <dbReference type="EC" id="3.1.26.4"/>
    </reaction>
</comment>
<dbReference type="GO" id="GO:0030145">
    <property type="term" value="F:manganese ion binding"/>
    <property type="evidence" value="ECO:0007669"/>
    <property type="project" value="UniProtKB-UniRule"/>
</dbReference>
<dbReference type="NCBIfam" id="NF000595">
    <property type="entry name" value="PRK00015.1-3"/>
    <property type="match status" value="1"/>
</dbReference>
<evidence type="ECO:0000256" key="16">
    <source>
        <dbReference type="RuleBase" id="RU003515"/>
    </source>
</evidence>
<comment type="caution">
    <text evidence="18">The sequence shown here is derived from an EMBL/GenBank/DDBJ whole genome shotgun (WGS) entry which is preliminary data.</text>
</comment>
<dbReference type="InterPro" id="IPR012337">
    <property type="entry name" value="RNaseH-like_sf"/>
</dbReference>
<dbReference type="PANTHER" id="PTHR10954">
    <property type="entry name" value="RIBONUCLEASE H2 SUBUNIT A"/>
    <property type="match status" value="1"/>
</dbReference>
<evidence type="ECO:0000256" key="6">
    <source>
        <dbReference type="ARBA" id="ARBA00012180"/>
    </source>
</evidence>
<evidence type="ECO:0000256" key="11">
    <source>
        <dbReference type="ARBA" id="ARBA00022759"/>
    </source>
</evidence>
<evidence type="ECO:0000256" key="15">
    <source>
        <dbReference type="PROSITE-ProRule" id="PRU01319"/>
    </source>
</evidence>
<evidence type="ECO:0000256" key="13">
    <source>
        <dbReference type="ARBA" id="ARBA00023211"/>
    </source>
</evidence>
<dbReference type="InterPro" id="IPR022898">
    <property type="entry name" value="RNase_HII"/>
</dbReference>
<reference evidence="19" key="1">
    <citation type="submission" date="2017-09" db="EMBL/GenBank/DDBJ databases">
        <title>Depth-based differentiation of microbial function through sediment-hosted aquifers and enrichment of novel symbionts in the deep terrestrial subsurface.</title>
        <authorList>
            <person name="Probst A.J."/>
            <person name="Ladd B."/>
            <person name="Jarett J.K."/>
            <person name="Geller-Mcgrath D.E."/>
            <person name="Sieber C.M.K."/>
            <person name="Emerson J.B."/>
            <person name="Anantharaman K."/>
            <person name="Thomas B.C."/>
            <person name="Malmstrom R."/>
            <person name="Stieglmeier M."/>
            <person name="Klingl A."/>
            <person name="Woyke T."/>
            <person name="Ryan C.M."/>
            <person name="Banfield J.F."/>
        </authorList>
    </citation>
    <scope>NUCLEOTIDE SEQUENCE [LARGE SCALE GENOMIC DNA]</scope>
</reference>
<organism evidence="18 19">
    <name type="scientific">Candidatus Nealsonbacteria bacterium CG03_land_8_20_14_0_80_36_12</name>
    <dbReference type="NCBI Taxonomy" id="1974701"/>
    <lineage>
        <taxon>Bacteria</taxon>
        <taxon>Candidatus Nealsoniibacteriota</taxon>
    </lineage>
</organism>
<dbReference type="SUPFAM" id="SSF53098">
    <property type="entry name" value="Ribonuclease H-like"/>
    <property type="match status" value="1"/>
</dbReference>
<evidence type="ECO:0000259" key="17">
    <source>
        <dbReference type="PROSITE" id="PS51975"/>
    </source>
</evidence>
<evidence type="ECO:0000256" key="2">
    <source>
        <dbReference type="ARBA" id="ARBA00001946"/>
    </source>
</evidence>